<evidence type="ECO:0000256" key="2">
    <source>
        <dbReference type="ARBA" id="ARBA00023015"/>
    </source>
</evidence>
<evidence type="ECO:0000313" key="8">
    <source>
        <dbReference type="Proteomes" id="UP001148932"/>
    </source>
</evidence>
<dbReference type="PANTHER" id="PTHR30055">
    <property type="entry name" value="HTH-TYPE TRANSCRIPTIONAL REGULATOR RUTR"/>
    <property type="match status" value="1"/>
</dbReference>
<dbReference type="SUPFAM" id="SSF46689">
    <property type="entry name" value="Homeodomain-like"/>
    <property type="match status" value="1"/>
</dbReference>
<feature type="domain" description="HTH tetR-type" evidence="6">
    <location>
        <begin position="8"/>
        <end position="68"/>
    </location>
</feature>
<keyword evidence="4" id="KW-0804">Transcription</keyword>
<evidence type="ECO:0000256" key="1">
    <source>
        <dbReference type="ARBA" id="ARBA00022491"/>
    </source>
</evidence>
<dbReference type="PROSITE" id="PS01081">
    <property type="entry name" value="HTH_TETR_1"/>
    <property type="match status" value="1"/>
</dbReference>
<sequence>MTSPYHHGDLKSTLLAYALEQLEGAGLDGLSMREMAKAVGVSHTAAYRHFADKQALLDAMAEQGFEALRQASREAVAAAQGSPDRLLASGLAYVQFGRQHPRQLAHMFGAAARATAPPRLRAVAADLFNDLQTLVAEGQQHGSFRTGDPRALAHACWAMVHGLALLQGGHLLGLHPGADVNSDASTNAVAQWPDEAATRQAREVLGVLVQGMVPGDAS</sequence>
<dbReference type="InterPro" id="IPR009057">
    <property type="entry name" value="Homeodomain-like_sf"/>
</dbReference>
<dbReference type="InterPro" id="IPR050109">
    <property type="entry name" value="HTH-type_TetR-like_transc_reg"/>
</dbReference>
<protein>
    <submittedName>
        <fullName evidence="7">TetR/AcrR family transcriptional regulator</fullName>
    </submittedName>
</protein>
<feature type="DNA-binding region" description="H-T-H motif" evidence="5">
    <location>
        <begin position="31"/>
        <end position="50"/>
    </location>
</feature>
<organism evidence="7 8">
    <name type="scientific">Acidovorax benzenivorans</name>
    <dbReference type="NCBI Taxonomy" id="2987520"/>
    <lineage>
        <taxon>Bacteria</taxon>
        <taxon>Pseudomonadati</taxon>
        <taxon>Pseudomonadota</taxon>
        <taxon>Betaproteobacteria</taxon>
        <taxon>Burkholderiales</taxon>
        <taxon>Comamonadaceae</taxon>
        <taxon>Acidovorax</taxon>
    </lineage>
</organism>
<dbReference type="Pfam" id="PF00440">
    <property type="entry name" value="TetR_N"/>
    <property type="match status" value="1"/>
</dbReference>
<evidence type="ECO:0000259" key="6">
    <source>
        <dbReference type="PROSITE" id="PS50977"/>
    </source>
</evidence>
<keyword evidence="1" id="KW-0678">Repressor</keyword>
<dbReference type="Proteomes" id="UP001148932">
    <property type="component" value="Unassembled WGS sequence"/>
</dbReference>
<dbReference type="InterPro" id="IPR001647">
    <property type="entry name" value="HTH_TetR"/>
</dbReference>
<dbReference type="RefSeq" id="WP_274113555.1">
    <property type="nucleotide sequence ID" value="NZ_JAPCKI010000017.1"/>
</dbReference>
<evidence type="ECO:0000256" key="4">
    <source>
        <dbReference type="ARBA" id="ARBA00023163"/>
    </source>
</evidence>
<gene>
    <name evidence="7" type="ORF">OIN59_21100</name>
</gene>
<dbReference type="EMBL" id="JAPCKI010000017">
    <property type="protein sequence ID" value="MDD2179946.1"/>
    <property type="molecule type" value="Genomic_DNA"/>
</dbReference>
<dbReference type="SUPFAM" id="SSF48498">
    <property type="entry name" value="Tetracyclin repressor-like, C-terminal domain"/>
    <property type="match status" value="1"/>
</dbReference>
<evidence type="ECO:0000256" key="5">
    <source>
        <dbReference type="PROSITE-ProRule" id="PRU00335"/>
    </source>
</evidence>
<comment type="caution">
    <text evidence="7">The sequence shown here is derived from an EMBL/GenBank/DDBJ whole genome shotgun (WGS) entry which is preliminary data.</text>
</comment>
<reference evidence="7" key="1">
    <citation type="submission" date="2022-10" db="EMBL/GenBank/DDBJ databases">
        <title>Description of microaerobic benzene degrading bacteria.</title>
        <authorList>
            <person name="Bedics A."/>
            <person name="Tancsics A."/>
            <person name="Banerjee S."/>
        </authorList>
    </citation>
    <scope>NUCLEOTIDE SEQUENCE</scope>
    <source>
        <strain evidence="7">D2M1</strain>
    </source>
</reference>
<dbReference type="InterPro" id="IPR036271">
    <property type="entry name" value="Tet_transcr_reg_TetR-rel_C_sf"/>
</dbReference>
<keyword evidence="2" id="KW-0805">Transcription regulation</keyword>
<proteinExistence type="predicted"/>
<accession>A0ABT5S3F7</accession>
<dbReference type="PROSITE" id="PS50977">
    <property type="entry name" value="HTH_TETR_2"/>
    <property type="match status" value="1"/>
</dbReference>
<dbReference type="Pfam" id="PF13305">
    <property type="entry name" value="TetR_C_33"/>
    <property type="match status" value="1"/>
</dbReference>
<evidence type="ECO:0000313" key="7">
    <source>
        <dbReference type="EMBL" id="MDD2179946.1"/>
    </source>
</evidence>
<dbReference type="PANTHER" id="PTHR30055:SF220">
    <property type="entry name" value="TETR-FAMILY REGULATORY PROTEIN"/>
    <property type="match status" value="1"/>
</dbReference>
<name>A0ABT5S3F7_9BURK</name>
<dbReference type="InterPro" id="IPR023772">
    <property type="entry name" value="DNA-bd_HTH_TetR-type_CS"/>
</dbReference>
<evidence type="ECO:0000256" key="3">
    <source>
        <dbReference type="ARBA" id="ARBA00023125"/>
    </source>
</evidence>
<keyword evidence="3 5" id="KW-0238">DNA-binding</keyword>
<keyword evidence="8" id="KW-1185">Reference proteome</keyword>
<dbReference type="Gene3D" id="1.10.357.10">
    <property type="entry name" value="Tetracycline Repressor, domain 2"/>
    <property type="match status" value="1"/>
</dbReference>
<dbReference type="InterPro" id="IPR025996">
    <property type="entry name" value="MT1864/Rv1816-like_C"/>
</dbReference>
<dbReference type="PRINTS" id="PR00455">
    <property type="entry name" value="HTHTETR"/>
</dbReference>